<evidence type="ECO:0000259" key="4">
    <source>
        <dbReference type="PROSITE" id="PS50600"/>
    </source>
</evidence>
<feature type="compositionally biased region" description="Acidic residues" evidence="3">
    <location>
        <begin position="10"/>
        <end position="25"/>
    </location>
</feature>
<feature type="region of interest" description="Disordered" evidence="3">
    <location>
        <begin position="1002"/>
        <end position="1030"/>
    </location>
</feature>
<feature type="region of interest" description="Disordered" evidence="3">
    <location>
        <begin position="1"/>
        <end position="28"/>
    </location>
</feature>
<protein>
    <submittedName>
        <fullName evidence="5">Ulp1 protease family C-terminal catalytic domain</fullName>
    </submittedName>
</protein>
<feature type="domain" description="Ubiquitin-like protease family profile" evidence="4">
    <location>
        <begin position="1288"/>
        <end position="1473"/>
    </location>
</feature>
<evidence type="ECO:0000256" key="1">
    <source>
        <dbReference type="ARBA" id="ARBA00022670"/>
    </source>
</evidence>
<dbReference type="PANTHER" id="PTHR48449:SF1">
    <property type="entry name" value="DUF1985 DOMAIN-CONTAINING PROTEIN"/>
    <property type="match status" value="1"/>
</dbReference>
<dbReference type="InterPro" id="IPR058352">
    <property type="entry name" value="DUF8039"/>
</dbReference>
<sequence>MVTRFKCSPDSEEREENEEENDEDTGYSWAKTKQRHTTDVLLHIPRDTDEDSSEERFCLAMLLLIESTFLTLYKGCKFPVENLERAQDVEKLTNYPWGEDAFNVPMSSIKKNVASNMMKPKHDIHGFPLALHIWILESIPMLQTAYNRISLIERPTAFLCEKYTSLPSPQLSQIQNIEASYHPKVFFILPSIPDDLEDKVSLEDKDDPELDMLWERSRSPSPMRTYFYSNRPPSPMDLQIFFRNVAAAMGDINMIVCACIDCRNINGHSGSVVVAHLITRLMDEAYKMRSDWYHHGELIPMAEVEPETEPQVQAGPSLEINEEEVQGEVTPEAEKGLIDEEPEGEIQFIEDHDNVESKRQRGPTCMKDIAKDPNKVHLEFNCLGEPYGKGSVKMASYVGALVREHVSITYDRWTKITEEIRTLLWKSIQARFEIDEEYQKTAVLKQMGCLWSYKERRSKQIPHTTSRKGMVRLAEDMKKESSNPSEVSRLNVWIKSRTRKHGTPVNTHAAKKIREASEIIKSDTPTFACFDGQDSLSQLLGPDNPGRMRAMGRNVNKTKLACFQVKNKCMAEMEAKQAHLLPKRQEPDVASNSAARSVNKRSQPKCILIDWTCNGDTIVAEWRIITSDPDDLVNDYRLGPLGVKVLVDNATSQRTNSAMNKCKLLDLSSDDVVVAEGCWKTKDHDALVNGLPMGPNAVKIFVDVNSASTQQSSGGKSSPTTQKSASTQQSSGGKSAPTALQQFAATTQKSVETSQKAAATCKTGAKVIKENKKCKLMDLSGKKQVVAKGRVHSVDPDIKVHCVRLDSDAARVWVDIVKIDDPSVWRPTDEIEPIRFSLYEFENITGLNCNMFDDSDTGETDYKEFWNEMGVATSVGPLFTELERVFEISKTWRLEKRMMVGRLCLISVGVHGIHHGFRVLLSSAKRVLDPVAFEKYPWGQVAFDSLLRSVKIVKYDGESYVIHGCVQALLVWIYESVPGIGEACEFRKSTLTGVPLLDWRSSRKQRRKRKQNQGSSNEDGESKVMESTPVDDVIAEVSHKKQRTGKAHIKVDEEEKTSLLDIWNMLEKMNVTISDMDKNASSRLDGLEKKVTCLEASVKTRFESVETDMRVLKESQPPVVTNEAATSNNNDEYEANSNQPSYVVEEKPGSVDGLPIQRVVKKAVNSVKNKEAATKVLTKKKVAKSDKKKTIVNVEKVEKPKPKMKKTVVKVEKIDSPKPEKKKSVAAATTKTFDDDVVDVTDKVNTDNLKMASSSEETFSNPLDQMANKAMTDALRALQEGLDNLDGVTSKRRRVPQLAGSQKYPYVGNSTVKRLIIDVPSSSSVPEHLQPVSDDQFDRLKDWLEPDLEYYEDQVNGIAQCDAATNKKWFVDVDHLYAFLFVNGNHWVALDIDLTKKRINVYDSIPSLTTDTEMAIQCMFVMTMIPVMLSSFIPSKQRRRSYSKLEWKRIMKIPVNLDACDCAIYSIKYIEYLALGKSFDGLCDENMQSLRTKLAVEMFKELGENAGTLHLEVCRKAFKFRGLIDE</sequence>
<dbReference type="Pfam" id="PF03004">
    <property type="entry name" value="Transposase_24"/>
    <property type="match status" value="1"/>
</dbReference>
<name>A0A8T2FDW9_ARASU</name>
<dbReference type="GO" id="GO:0006508">
    <property type="term" value="P:proteolysis"/>
    <property type="evidence" value="ECO:0007669"/>
    <property type="project" value="UniProtKB-KW"/>
</dbReference>
<gene>
    <name evidence="5" type="ORF">ISN44_As03g032890</name>
</gene>
<dbReference type="PANTHER" id="PTHR48449">
    <property type="entry name" value="DUF1985 DOMAIN-CONTAINING PROTEIN"/>
    <property type="match status" value="1"/>
</dbReference>
<dbReference type="Pfam" id="PF26133">
    <property type="entry name" value="DUF8039"/>
    <property type="match status" value="1"/>
</dbReference>
<evidence type="ECO:0000256" key="2">
    <source>
        <dbReference type="ARBA" id="ARBA00022801"/>
    </source>
</evidence>
<keyword evidence="2" id="KW-0378">Hydrolase</keyword>
<dbReference type="InterPro" id="IPR003653">
    <property type="entry name" value="Peptidase_C48_C"/>
</dbReference>
<feature type="compositionally biased region" description="Basic residues" evidence="3">
    <location>
        <begin position="1002"/>
        <end position="1011"/>
    </location>
</feature>
<keyword evidence="6" id="KW-1185">Reference proteome</keyword>
<feature type="compositionally biased region" description="Low complexity" evidence="3">
    <location>
        <begin position="716"/>
        <end position="736"/>
    </location>
</feature>
<proteinExistence type="predicted"/>
<dbReference type="InterPro" id="IPR015410">
    <property type="entry name" value="DUF1985"/>
</dbReference>
<organism evidence="5 6">
    <name type="scientific">Arabidopsis suecica</name>
    <name type="common">Swedish thale-cress</name>
    <name type="synonym">Cardaminopsis suecica</name>
    <dbReference type="NCBI Taxonomy" id="45249"/>
    <lineage>
        <taxon>Eukaryota</taxon>
        <taxon>Viridiplantae</taxon>
        <taxon>Streptophyta</taxon>
        <taxon>Embryophyta</taxon>
        <taxon>Tracheophyta</taxon>
        <taxon>Spermatophyta</taxon>
        <taxon>Magnoliopsida</taxon>
        <taxon>eudicotyledons</taxon>
        <taxon>Gunneridae</taxon>
        <taxon>Pentapetalae</taxon>
        <taxon>rosids</taxon>
        <taxon>malvids</taxon>
        <taxon>Brassicales</taxon>
        <taxon>Brassicaceae</taxon>
        <taxon>Camelineae</taxon>
        <taxon>Arabidopsis</taxon>
    </lineage>
</organism>
<feature type="region of interest" description="Disordered" evidence="3">
    <location>
        <begin position="708"/>
        <end position="737"/>
    </location>
</feature>
<dbReference type="Pfam" id="PF09331">
    <property type="entry name" value="DUF1985"/>
    <property type="match status" value="2"/>
</dbReference>
<comment type="caution">
    <text evidence="5">The sequence shown here is derived from an EMBL/GenBank/DDBJ whole genome shotgun (WGS) entry which is preliminary data.</text>
</comment>
<dbReference type="GO" id="GO:0008234">
    <property type="term" value="F:cysteine-type peptidase activity"/>
    <property type="evidence" value="ECO:0007669"/>
    <property type="project" value="InterPro"/>
</dbReference>
<dbReference type="PROSITE" id="PS50600">
    <property type="entry name" value="ULP_PROTEASE"/>
    <property type="match status" value="1"/>
</dbReference>
<reference evidence="5 6" key="1">
    <citation type="submission" date="2020-12" db="EMBL/GenBank/DDBJ databases">
        <title>Concerted genomic and epigenomic changes stabilize Arabidopsis allopolyploids.</title>
        <authorList>
            <person name="Chen Z."/>
        </authorList>
    </citation>
    <scope>NUCLEOTIDE SEQUENCE [LARGE SCALE GENOMIC DNA]</scope>
    <source>
        <strain evidence="5">As9502</strain>
        <tissue evidence="5">Leaf</tissue>
    </source>
</reference>
<keyword evidence="1 5" id="KW-0645">Protease</keyword>
<dbReference type="EMBL" id="JAEFBJ010000003">
    <property type="protein sequence ID" value="KAG7633114.1"/>
    <property type="molecule type" value="Genomic_DNA"/>
</dbReference>
<evidence type="ECO:0000313" key="5">
    <source>
        <dbReference type="EMBL" id="KAG7633114.1"/>
    </source>
</evidence>
<dbReference type="Pfam" id="PF02902">
    <property type="entry name" value="Peptidase_C48"/>
    <property type="match status" value="1"/>
</dbReference>
<evidence type="ECO:0000313" key="6">
    <source>
        <dbReference type="Proteomes" id="UP000694251"/>
    </source>
</evidence>
<evidence type="ECO:0000256" key="3">
    <source>
        <dbReference type="SAM" id="MobiDB-lite"/>
    </source>
</evidence>
<dbReference type="Proteomes" id="UP000694251">
    <property type="component" value="Chromosome 3"/>
</dbReference>
<dbReference type="OrthoDB" id="1911146at2759"/>
<accession>A0A8T2FDW9</accession>
<dbReference type="InterPro" id="IPR004252">
    <property type="entry name" value="Probable_transposase_24"/>
</dbReference>